<dbReference type="InterPro" id="IPR041569">
    <property type="entry name" value="AAA_lid_3"/>
</dbReference>
<dbReference type="SUPFAM" id="SSF52540">
    <property type="entry name" value="P-loop containing nucleoside triphosphate hydrolases"/>
    <property type="match status" value="1"/>
</dbReference>
<dbReference type="GO" id="GO:0005741">
    <property type="term" value="C:mitochondrial outer membrane"/>
    <property type="evidence" value="ECO:0007669"/>
    <property type="project" value="UniProtKB-SubCell"/>
</dbReference>
<feature type="region of interest" description="Disordered" evidence="5">
    <location>
        <begin position="51"/>
        <end position="139"/>
    </location>
</feature>
<accession>A0A9P6UX65</accession>
<evidence type="ECO:0000256" key="1">
    <source>
        <dbReference type="ARBA" id="ARBA00004572"/>
    </source>
</evidence>
<evidence type="ECO:0000313" key="7">
    <source>
        <dbReference type="EMBL" id="KAG0323584.1"/>
    </source>
</evidence>
<dbReference type="InterPro" id="IPR003593">
    <property type="entry name" value="AAA+_ATPase"/>
</dbReference>
<feature type="compositionally biased region" description="Basic residues" evidence="5">
    <location>
        <begin position="120"/>
        <end position="130"/>
    </location>
</feature>
<evidence type="ECO:0000256" key="2">
    <source>
        <dbReference type="ARBA" id="ARBA00022741"/>
    </source>
</evidence>
<dbReference type="InterPro" id="IPR003959">
    <property type="entry name" value="ATPase_AAA_core"/>
</dbReference>
<dbReference type="InterPro" id="IPR051701">
    <property type="entry name" value="Mito_OM_Translocase_MSP1"/>
</dbReference>
<comment type="subcellular location">
    <subcellularLocation>
        <location evidence="1">Mitochondrion outer membrane</location>
        <topology evidence="1">Single-pass membrane protein</topology>
    </subcellularLocation>
</comment>
<keyword evidence="3" id="KW-0496">Mitochondrion</keyword>
<evidence type="ECO:0000256" key="3">
    <source>
        <dbReference type="ARBA" id="ARBA00022787"/>
    </source>
</evidence>
<dbReference type="GO" id="GO:0016887">
    <property type="term" value="F:ATP hydrolysis activity"/>
    <property type="evidence" value="ECO:0007669"/>
    <property type="project" value="InterPro"/>
</dbReference>
<dbReference type="PANTHER" id="PTHR45644:SF56">
    <property type="entry name" value="AAA ATPASE, PUTATIVE (AFU_ORTHOLOGUE AFUA_2G12920)-RELATED"/>
    <property type="match status" value="1"/>
</dbReference>
<dbReference type="AlphaFoldDB" id="A0A9P6UX65"/>
<comment type="caution">
    <text evidence="7">The sequence shown here is derived from an EMBL/GenBank/DDBJ whole genome shotgun (WGS) entry which is preliminary data.</text>
</comment>
<evidence type="ECO:0000256" key="4">
    <source>
        <dbReference type="ARBA" id="ARBA00022840"/>
    </source>
</evidence>
<protein>
    <recommendedName>
        <fullName evidence="6">AAA+ ATPase domain-containing protein</fullName>
    </recommendedName>
</protein>
<dbReference type="PANTHER" id="PTHR45644">
    <property type="entry name" value="AAA ATPASE, PUTATIVE (AFU_ORTHOLOGUE AFUA_2G12920)-RELATED-RELATED"/>
    <property type="match status" value="1"/>
</dbReference>
<dbReference type="GO" id="GO:0005524">
    <property type="term" value="F:ATP binding"/>
    <property type="evidence" value="ECO:0007669"/>
    <property type="project" value="UniProtKB-KW"/>
</dbReference>
<dbReference type="EMBL" id="JAAAIP010000185">
    <property type="protein sequence ID" value="KAG0323584.1"/>
    <property type="molecule type" value="Genomic_DNA"/>
</dbReference>
<feature type="domain" description="AAA+ ATPase" evidence="6">
    <location>
        <begin position="716"/>
        <end position="862"/>
    </location>
</feature>
<evidence type="ECO:0000259" key="6">
    <source>
        <dbReference type="SMART" id="SM00382"/>
    </source>
</evidence>
<dbReference type="OrthoDB" id="39734at2759"/>
<keyword evidence="4" id="KW-0067">ATP-binding</keyword>
<dbReference type="Gene3D" id="3.40.50.300">
    <property type="entry name" value="P-loop containing nucleotide triphosphate hydrolases"/>
    <property type="match status" value="1"/>
</dbReference>
<reference evidence="7" key="1">
    <citation type="journal article" date="2020" name="Fungal Divers.">
        <title>Resolving the Mortierellaceae phylogeny through synthesis of multi-gene phylogenetics and phylogenomics.</title>
        <authorList>
            <person name="Vandepol N."/>
            <person name="Liber J."/>
            <person name="Desiro A."/>
            <person name="Na H."/>
            <person name="Kennedy M."/>
            <person name="Barry K."/>
            <person name="Grigoriev I.V."/>
            <person name="Miller A.N."/>
            <person name="O'Donnell K."/>
            <person name="Stajich J.E."/>
            <person name="Bonito G."/>
        </authorList>
    </citation>
    <scope>NUCLEOTIDE SEQUENCE</scope>
    <source>
        <strain evidence="7">REB-010B</strain>
    </source>
</reference>
<dbReference type="InterPro" id="IPR027417">
    <property type="entry name" value="P-loop_NTPase"/>
</dbReference>
<feature type="compositionally biased region" description="Low complexity" evidence="5">
    <location>
        <begin position="60"/>
        <end position="83"/>
    </location>
</feature>
<dbReference type="Proteomes" id="UP000738325">
    <property type="component" value="Unassembled WGS sequence"/>
</dbReference>
<dbReference type="Pfam" id="PF17862">
    <property type="entry name" value="AAA_lid_3"/>
    <property type="match status" value="1"/>
</dbReference>
<feature type="compositionally biased region" description="Low complexity" evidence="5">
    <location>
        <begin position="90"/>
        <end position="103"/>
    </location>
</feature>
<proteinExistence type="predicted"/>
<keyword evidence="3" id="KW-0472">Membrane</keyword>
<dbReference type="SMART" id="SM00382">
    <property type="entry name" value="AAA"/>
    <property type="match status" value="1"/>
</dbReference>
<organism evidence="7 8">
    <name type="scientific">Dissophora globulifera</name>
    <dbReference type="NCBI Taxonomy" id="979702"/>
    <lineage>
        <taxon>Eukaryota</taxon>
        <taxon>Fungi</taxon>
        <taxon>Fungi incertae sedis</taxon>
        <taxon>Mucoromycota</taxon>
        <taxon>Mortierellomycotina</taxon>
        <taxon>Mortierellomycetes</taxon>
        <taxon>Mortierellales</taxon>
        <taxon>Mortierellaceae</taxon>
        <taxon>Dissophora</taxon>
    </lineage>
</organism>
<gene>
    <name evidence="7" type="ORF">BGZ99_002717</name>
</gene>
<dbReference type="Pfam" id="PF00004">
    <property type="entry name" value="AAA"/>
    <property type="match status" value="1"/>
</dbReference>
<feature type="compositionally biased region" description="Polar residues" evidence="5">
    <location>
        <begin position="104"/>
        <end position="118"/>
    </location>
</feature>
<sequence>MLSLIRATAYPRLPPGIRSLRPGRRLSTLHSLAAAPDRRVKSCLIARGSNARASLHHSSRAASADHSASSSSSNPSSPANDAPPKAQDPSGTSNGSGNNNSSTIDAPSSNTSRQSSTAAAKRRLRSHRGSAKAAGRTTFAGDSASRVYVPFVPQSFLTTHYHPVSSNTYDIATIPYHVHPGILAELQNTMASCLLTPSTPQSHIHRMPARFNNIILSSPSEGSSRMLETLTMATAKTIDADVLAVDLQDLMELTADIFNIKGAGNPWPVDHLSRGFNPFVAAPVPPEFMEDVMDDTDDDFDEEDDDDEDRERSTIFVDARLYSAKTRGSRLSSASSSVALKEKFEQFWTSLLLSQPTSLTAREKSLPKILYLKDIADVILTPFGHMLLPSLASAVLTLRKAGHNIMVVAGHAPSLLTTKQQYDDEMTDENRSSSGAVTLEDGEAGAKNASLITILQKLRSPEGQGGQLSSLQYAQISLSSLTYDVFPGPTQTFHHISVPPYLVPPTSSGSTDATLLADRQTQQQYALENAQLMKQDKAFRIKEVNCRNMAAVLRFRGGLLVGTETPMDVFGALNGIDAEVWGFGKVYRIITNALGALYRSEIERTGSVSKTATLSQDHLKDALETSNNNVKLRRTVAAELGGKKAAAAEVKPLVRMEDCNRYERKLLGSLVDPDKIKTTFKNTIIPPETIHTLQTMITLPLVRPQLFSYGLLQNEFLSGLLLFGPPGTGKTLLAKAVAKESGARMLEIKASDIFDMYVGEGEKNVSAVFSLARKLSPCVIFLDEVDSIFRVRGSAGGGGAGSGGGNSSQREILNQFMVEWDGLRSSGQNHGIVVMASTNRPFELDDAVLRRLPRRILVDLPSEQAREQILNVYLSQEQLEESVDVKDLAKNTAFYSGSDLKNLCVSAALASVREDVECEIRRMRPADELSDDKDDGVKEKDKVFDLSPLLNEYKKEALGSLGAAETQETRAMPVRVIRKRHFDKALAQITPSCSENMDSLTELRKWDGLYGDGGKGRRKVNKGIGFEVETLEPSVTAVRGRT</sequence>
<dbReference type="Gene3D" id="1.10.8.60">
    <property type="match status" value="1"/>
</dbReference>
<evidence type="ECO:0000313" key="8">
    <source>
        <dbReference type="Proteomes" id="UP000738325"/>
    </source>
</evidence>
<name>A0A9P6UX65_9FUNG</name>
<keyword evidence="8" id="KW-1185">Reference proteome</keyword>
<keyword evidence="2" id="KW-0547">Nucleotide-binding</keyword>
<evidence type="ECO:0000256" key="5">
    <source>
        <dbReference type="SAM" id="MobiDB-lite"/>
    </source>
</evidence>
<keyword evidence="3" id="KW-1000">Mitochondrion outer membrane</keyword>